<feature type="compositionally biased region" description="Pro residues" evidence="1">
    <location>
        <begin position="123"/>
        <end position="141"/>
    </location>
</feature>
<dbReference type="PROSITE" id="PS50222">
    <property type="entry name" value="EF_HAND_2"/>
    <property type="match status" value="1"/>
</dbReference>
<evidence type="ECO:0000313" key="4">
    <source>
        <dbReference type="EMBL" id="GLI66367.1"/>
    </source>
</evidence>
<feature type="region of interest" description="Disordered" evidence="1">
    <location>
        <begin position="108"/>
        <end position="174"/>
    </location>
</feature>
<keyword evidence="2" id="KW-0812">Transmembrane</keyword>
<sequence length="861" mass="94291">MPQKVHPSSMSDNYDLSKPSTLRGKACLRSGTAGGDLVGATMDGKSVEWSQRSEFELLLDFLDTDGNGKVSALEVADFVDSLLGTQDHKRPKGSIVFEAVLTAALRHSSTDTDGISATDKSIRPPPPPPPVIPSPPPPPPGLKTDSGKWTSSRSEVEDASTIAPAPKHRPSQSQLQQLESATTGKLESIFGEVSIKELHHYGSTRFLTMEAVRKCFADLLADTDLWILLSRNCSVMTTTLFRQLLMYSADRLERKFSMMVFLKTYAAFNALPLWLPFRMLWCTRKNGTLFLVYLHQLTKLQNQLGPWISSRLPLHGTLVVLTMIQFIATYVPLVAFVAAHGIRAAFSAKSIVHFMHANPMPDQVSLFSSILPFAVLQFLTSSAALKLSCRDFMSLKEQCKAIFMLGDVASEFEGYQGLTVRQVMDNIKTKVELSMAKSSYRRLNALMPLIFSLSLETFRRLVRLFLVKNLVPREFLGKVLAPFEVYALVYNIWFAYSESADCAAYLYKLRKMSSIFKTLLSKEEALSQSLPWLNNHSPRNLLLWSRLRRYYQSPNCLELRWIEMHVSLVVLAAIAVTIVLIVTFVQKTLLRFTPENADLQLFVVWVIPPFIYLLSAVVLDVIMSASTGTEYHDAIMTLSAEAVFIADRLNCAEEIVHRYGDDDDEEGENGSGGCAAADSDEERLPSLLAGGGPMMRTTSTGAGSRKPASAVARQPPSETGLVRRLTGSTSGTGIGDERNSGSDPSGGGGGGGGGGGRRSSSTNNDRRGSGSLEGISGGGDGGGGGWLPAAHYRLSARERSRLRQCQQVIKSLVTYIQFNAEFITIFGVPIDTHLRNTLFSVSVTLVGAGISAFLAIVVKRN</sequence>
<feature type="transmembrane region" description="Helical" evidence="2">
    <location>
        <begin position="256"/>
        <end position="275"/>
    </location>
</feature>
<feature type="transmembrane region" description="Helical" evidence="2">
    <location>
        <begin position="568"/>
        <end position="590"/>
    </location>
</feature>
<organism evidence="4 5">
    <name type="scientific">Volvox africanus</name>
    <dbReference type="NCBI Taxonomy" id="51714"/>
    <lineage>
        <taxon>Eukaryota</taxon>
        <taxon>Viridiplantae</taxon>
        <taxon>Chlorophyta</taxon>
        <taxon>core chlorophytes</taxon>
        <taxon>Chlorophyceae</taxon>
        <taxon>CS clade</taxon>
        <taxon>Chlamydomonadales</taxon>
        <taxon>Volvocaceae</taxon>
        <taxon>Volvox</taxon>
    </lineage>
</organism>
<evidence type="ECO:0000259" key="3">
    <source>
        <dbReference type="PROSITE" id="PS50222"/>
    </source>
</evidence>
<evidence type="ECO:0000256" key="1">
    <source>
        <dbReference type="SAM" id="MobiDB-lite"/>
    </source>
</evidence>
<accession>A0ABQ5SAJ4</accession>
<feature type="transmembrane region" description="Helical" evidence="2">
    <location>
        <begin position="602"/>
        <end position="622"/>
    </location>
</feature>
<dbReference type="InterPro" id="IPR002048">
    <property type="entry name" value="EF_hand_dom"/>
</dbReference>
<dbReference type="Proteomes" id="UP001165090">
    <property type="component" value="Unassembled WGS sequence"/>
</dbReference>
<gene>
    <name evidence="4" type="ORF">VaNZ11_010150</name>
</gene>
<keyword evidence="2" id="KW-1133">Transmembrane helix</keyword>
<feature type="region of interest" description="Disordered" evidence="1">
    <location>
        <begin position="660"/>
        <end position="781"/>
    </location>
</feature>
<dbReference type="InterPro" id="IPR018247">
    <property type="entry name" value="EF_Hand_1_Ca_BS"/>
</dbReference>
<feature type="transmembrane region" description="Helical" evidence="2">
    <location>
        <begin position="366"/>
        <end position="385"/>
    </location>
</feature>
<name>A0ABQ5SAJ4_9CHLO</name>
<feature type="transmembrane region" description="Helical" evidence="2">
    <location>
        <begin position="836"/>
        <end position="858"/>
    </location>
</feature>
<comment type="caution">
    <text evidence="4">The sequence shown here is derived from an EMBL/GenBank/DDBJ whole genome shotgun (WGS) entry which is preliminary data.</text>
</comment>
<keyword evidence="2" id="KW-0472">Membrane</keyword>
<evidence type="ECO:0000313" key="5">
    <source>
        <dbReference type="Proteomes" id="UP001165090"/>
    </source>
</evidence>
<dbReference type="PROSITE" id="PS00018">
    <property type="entry name" value="EF_HAND_1"/>
    <property type="match status" value="1"/>
</dbReference>
<protein>
    <recommendedName>
        <fullName evidence="3">EF-hand domain-containing protein</fullName>
    </recommendedName>
</protein>
<evidence type="ECO:0000256" key="2">
    <source>
        <dbReference type="SAM" id="Phobius"/>
    </source>
</evidence>
<feature type="compositionally biased region" description="Low complexity" evidence="1">
    <location>
        <begin position="758"/>
        <end position="774"/>
    </location>
</feature>
<feature type="compositionally biased region" description="Gly residues" evidence="1">
    <location>
        <begin position="744"/>
        <end position="757"/>
    </location>
</feature>
<feature type="domain" description="EF-hand" evidence="3">
    <location>
        <begin position="50"/>
        <end position="85"/>
    </location>
</feature>
<reference evidence="4 5" key="1">
    <citation type="journal article" date="2023" name="IScience">
        <title>Expanded male sex-determining region conserved during the evolution of homothallism in the green alga Volvox.</title>
        <authorList>
            <person name="Yamamoto K."/>
            <person name="Matsuzaki R."/>
            <person name="Mahakham W."/>
            <person name="Heman W."/>
            <person name="Sekimoto H."/>
            <person name="Kawachi M."/>
            <person name="Minakuchi Y."/>
            <person name="Toyoda A."/>
            <person name="Nozaki H."/>
        </authorList>
    </citation>
    <scope>NUCLEOTIDE SEQUENCE [LARGE SCALE GENOMIC DNA]</scope>
    <source>
        <strain evidence="4 5">NIES-4468</strain>
    </source>
</reference>
<proteinExistence type="predicted"/>
<keyword evidence="5" id="KW-1185">Reference proteome</keyword>
<feature type="transmembrane region" description="Helical" evidence="2">
    <location>
        <begin position="318"/>
        <end position="346"/>
    </location>
</feature>
<dbReference type="EMBL" id="BSDZ01000031">
    <property type="protein sequence ID" value="GLI66367.1"/>
    <property type="molecule type" value="Genomic_DNA"/>
</dbReference>
<feature type="transmembrane region" description="Helical" evidence="2">
    <location>
        <begin position="808"/>
        <end position="830"/>
    </location>
</feature>